<feature type="transmembrane region" description="Helical" evidence="1">
    <location>
        <begin position="172"/>
        <end position="200"/>
    </location>
</feature>
<comment type="caution">
    <text evidence="2">The sequence shown here is derived from an EMBL/GenBank/DDBJ whole genome shotgun (WGS) entry which is preliminary data.</text>
</comment>
<dbReference type="EMBL" id="JANLCJ010000005">
    <property type="protein sequence ID" value="MCS5734899.1"/>
    <property type="molecule type" value="Genomic_DNA"/>
</dbReference>
<evidence type="ECO:0000256" key="1">
    <source>
        <dbReference type="SAM" id="Phobius"/>
    </source>
</evidence>
<feature type="transmembrane region" description="Helical" evidence="1">
    <location>
        <begin position="269"/>
        <end position="288"/>
    </location>
</feature>
<feature type="transmembrane region" description="Helical" evidence="1">
    <location>
        <begin position="116"/>
        <end position="134"/>
    </location>
</feature>
<feature type="transmembrane region" description="Helical" evidence="1">
    <location>
        <begin position="21"/>
        <end position="42"/>
    </location>
</feature>
<feature type="transmembrane region" description="Helical" evidence="1">
    <location>
        <begin position="329"/>
        <end position="351"/>
    </location>
</feature>
<keyword evidence="1" id="KW-0812">Transmembrane</keyword>
<proteinExistence type="predicted"/>
<feature type="transmembrane region" description="Helical" evidence="1">
    <location>
        <begin position="295"/>
        <end position="317"/>
    </location>
</feature>
<evidence type="ECO:0000313" key="2">
    <source>
        <dbReference type="EMBL" id="MCS5734899.1"/>
    </source>
</evidence>
<sequence length="463" mass="49689">MPSQTAPSESMRPVGVRRWLTPAHAHYATLALAFAFICWYGRDQWFYYDEWDFLTTGGLDFLAPHVGHWSTVPMLVTQALVHTVGLHSYWPYLVLVILVHVGLAHVLWRVMNAVRVQPWIATALALVFALYGAGADNILWAFQFGFVGGILCGSIAVLLADGLTRENLRRRAPVIALIMLLGLMFAGTAVPLVAALALLALRRVGLVRAVIVAGAPTVVYLAWYLFAKANPSYSMPTQWQPDSAGQLLIDVPLYAGRMIVGAFQGLSPLPFAGLVVAVALLVFAVATLRRQWRAAPLALAFALAGIAFGLLTGFSRLNIDPALATSGRYLYFVFAMAVPLCGVALTALCALFRSRRRVALAAVLAVSAAVGVWGALGIRQHSAEMAGIELPTRAVVYAAASLIDDPAVTVDDDAYVEPLYAPTLTVHQLRGLVDAGYLDVGEFDQAALDLAIKNIVPASGGDE</sequence>
<keyword evidence="3" id="KW-1185">Reference proteome</keyword>
<feature type="transmembrane region" description="Helical" evidence="1">
    <location>
        <begin position="89"/>
        <end position="109"/>
    </location>
</feature>
<evidence type="ECO:0000313" key="3">
    <source>
        <dbReference type="Proteomes" id="UP001165586"/>
    </source>
</evidence>
<gene>
    <name evidence="2" type="ORF">N1032_14230</name>
</gene>
<feature type="transmembrane region" description="Helical" evidence="1">
    <location>
        <begin position="358"/>
        <end position="376"/>
    </location>
</feature>
<protein>
    <submittedName>
        <fullName evidence="2">Uncharacterized protein</fullName>
    </submittedName>
</protein>
<name>A0ABT2H4R0_9MICO</name>
<reference evidence="2" key="1">
    <citation type="submission" date="2022-08" db="EMBL/GenBank/DDBJ databases">
        <authorList>
            <person name="Deng Y."/>
            <person name="Han X.-F."/>
            <person name="Zhang Y.-Q."/>
        </authorList>
    </citation>
    <scope>NUCLEOTIDE SEQUENCE</scope>
    <source>
        <strain evidence="2">CPCC 203386</strain>
    </source>
</reference>
<feature type="transmembrane region" description="Helical" evidence="1">
    <location>
        <begin position="206"/>
        <end position="226"/>
    </location>
</feature>
<dbReference type="Proteomes" id="UP001165586">
    <property type="component" value="Unassembled WGS sequence"/>
</dbReference>
<organism evidence="2 3">
    <name type="scientific">Herbiconiux daphne</name>
    <dbReference type="NCBI Taxonomy" id="2970914"/>
    <lineage>
        <taxon>Bacteria</taxon>
        <taxon>Bacillati</taxon>
        <taxon>Actinomycetota</taxon>
        <taxon>Actinomycetes</taxon>
        <taxon>Micrococcales</taxon>
        <taxon>Microbacteriaceae</taxon>
        <taxon>Herbiconiux</taxon>
    </lineage>
</organism>
<keyword evidence="1" id="KW-1133">Transmembrane helix</keyword>
<accession>A0ABT2H4R0</accession>
<dbReference type="RefSeq" id="WP_259539808.1">
    <property type="nucleotide sequence ID" value="NZ_JANLCJ010000005.1"/>
</dbReference>
<keyword evidence="1" id="KW-0472">Membrane</keyword>
<feature type="transmembrane region" description="Helical" evidence="1">
    <location>
        <begin position="140"/>
        <end position="160"/>
    </location>
</feature>